<name>B1W1R3_STRGG</name>
<protein>
    <recommendedName>
        <fullName evidence="2">Glyoxalase-like domain-containing protein</fullName>
    </recommendedName>
</protein>
<dbReference type="Gene3D" id="3.10.180.10">
    <property type="entry name" value="2,3-Dihydroxybiphenyl 1,2-Dioxygenase, domain 1"/>
    <property type="match status" value="1"/>
</dbReference>
<feature type="region of interest" description="Disordered" evidence="1">
    <location>
        <begin position="326"/>
        <end position="348"/>
    </location>
</feature>
<evidence type="ECO:0000313" key="4">
    <source>
        <dbReference type="Proteomes" id="UP000001685"/>
    </source>
</evidence>
<dbReference type="SUPFAM" id="SSF109854">
    <property type="entry name" value="DinB/YfiT-like putative metalloenzymes"/>
    <property type="match status" value="1"/>
</dbReference>
<evidence type="ECO:0000259" key="2">
    <source>
        <dbReference type="Pfam" id="PF18029"/>
    </source>
</evidence>
<feature type="domain" description="Glyoxalase-like" evidence="2">
    <location>
        <begin position="10"/>
        <end position="118"/>
    </location>
</feature>
<dbReference type="InterPro" id="IPR034660">
    <property type="entry name" value="DinB/YfiT-like"/>
</dbReference>
<dbReference type="Proteomes" id="UP000001685">
    <property type="component" value="Chromosome"/>
</dbReference>
<evidence type="ECO:0000313" key="3">
    <source>
        <dbReference type="EMBL" id="BAG22460.1"/>
    </source>
</evidence>
<dbReference type="PANTHER" id="PTHR35908:SF1">
    <property type="entry name" value="CONSERVED PROTEIN"/>
    <property type="match status" value="1"/>
</dbReference>
<dbReference type="eggNOG" id="COG0346">
    <property type="taxonomic scope" value="Bacteria"/>
</dbReference>
<gene>
    <name evidence="3" type="ordered locus">SGR_5631</name>
</gene>
<dbReference type="HOGENOM" id="CLU_821140_0_0_11"/>
<evidence type="ECO:0000256" key="1">
    <source>
        <dbReference type="SAM" id="MobiDB-lite"/>
    </source>
</evidence>
<feature type="compositionally biased region" description="Basic and acidic residues" evidence="1">
    <location>
        <begin position="326"/>
        <end position="341"/>
    </location>
</feature>
<dbReference type="KEGG" id="sgr:SGR_5631"/>
<dbReference type="Pfam" id="PF18029">
    <property type="entry name" value="Glyoxalase_6"/>
    <property type="match status" value="1"/>
</dbReference>
<organism evidence="3 4">
    <name type="scientific">Streptomyces griseus subsp. griseus (strain JCM 4626 / CBS 651.72 / NBRC 13350 / KCC S-0626 / ISP 5235)</name>
    <dbReference type="NCBI Taxonomy" id="455632"/>
    <lineage>
        <taxon>Bacteria</taxon>
        <taxon>Bacillati</taxon>
        <taxon>Actinomycetota</taxon>
        <taxon>Actinomycetes</taxon>
        <taxon>Kitasatosporales</taxon>
        <taxon>Streptomycetaceae</taxon>
        <taxon>Streptomyces</taxon>
    </lineage>
</organism>
<reference evidence="4" key="1">
    <citation type="journal article" date="2008" name="J. Bacteriol.">
        <title>Genome sequence of the streptomycin-producing microorganism Streptomyces griseus IFO 13350.</title>
        <authorList>
            <person name="Ohnishi Y."/>
            <person name="Ishikawa J."/>
            <person name="Hara H."/>
            <person name="Suzuki H."/>
            <person name="Ikenoya M."/>
            <person name="Ikeda H."/>
            <person name="Yamashita A."/>
            <person name="Hattori M."/>
            <person name="Horinouchi S."/>
        </authorList>
    </citation>
    <scope>NUCLEOTIDE SEQUENCE [LARGE SCALE GENOMIC DNA]</scope>
    <source>
        <strain evidence="4">JCM 4626 / NBRC 13350</strain>
    </source>
</reference>
<accession>B1W1R3</accession>
<dbReference type="CDD" id="cd06587">
    <property type="entry name" value="VOC"/>
    <property type="match status" value="1"/>
</dbReference>
<dbReference type="InterPro" id="IPR029068">
    <property type="entry name" value="Glyas_Bleomycin-R_OHBP_Dase"/>
</dbReference>
<dbReference type="AlphaFoldDB" id="B1W1R3"/>
<dbReference type="EMBL" id="AP009493">
    <property type="protein sequence ID" value="BAG22460.1"/>
    <property type="molecule type" value="Genomic_DNA"/>
</dbReference>
<proteinExistence type="predicted"/>
<dbReference type="SUPFAM" id="SSF54593">
    <property type="entry name" value="Glyoxalase/Bleomycin resistance protein/Dihydroxybiphenyl dioxygenase"/>
    <property type="match status" value="1"/>
</dbReference>
<dbReference type="InterPro" id="IPR041581">
    <property type="entry name" value="Glyoxalase_6"/>
</dbReference>
<dbReference type="PANTHER" id="PTHR35908">
    <property type="entry name" value="HYPOTHETICAL FUSION PROTEIN"/>
    <property type="match status" value="1"/>
</dbReference>
<sequence length="348" mass="37487">MSAMTSHVRHITIDCADAYGLAQFWARVLDAPLSAEDSPGDPEALVEAPGAAVLFVRVDERKRTKNRVHLDIQPQDRSRDEEVERLLALGATLVGDHRRPNGRGWATLADPEGNEFCVECSAAERAALTGARLPVTADDVASAVRLAVDVLAGAPADRWDAPAGSLDWTCWETVEHLGDDLFAYAVQLGPRTPPLDREVPYRWAPERQGGPHNAVFADRAAGPGGLLATLEASGALLTSMVRTTPPEVRSYHGYGISDPEGFAAMGVVETLVHTYDLAEGLGLDWSPSPALCDRVLARLFPDAPAGGDRWAVLLWATGRAALPDHPRRTSWRWDGRPREEGQTASSAG</sequence>